<comment type="caution">
    <text evidence="2">The sequence shown here is derived from an EMBL/GenBank/DDBJ whole genome shotgun (WGS) entry which is preliminary data.</text>
</comment>
<dbReference type="InterPro" id="IPR007730">
    <property type="entry name" value="SPOR-like_dom"/>
</dbReference>
<organism evidence="2 3">
    <name type="scientific">Metabacillus bambusae</name>
    <dbReference type="NCBI Taxonomy" id="2795218"/>
    <lineage>
        <taxon>Bacteria</taxon>
        <taxon>Bacillati</taxon>
        <taxon>Bacillota</taxon>
        <taxon>Bacilli</taxon>
        <taxon>Bacillales</taxon>
        <taxon>Bacillaceae</taxon>
        <taxon>Metabacillus</taxon>
    </lineage>
</organism>
<dbReference type="InterPro" id="IPR036680">
    <property type="entry name" value="SPOR-like_sf"/>
</dbReference>
<evidence type="ECO:0000313" key="2">
    <source>
        <dbReference type="EMBL" id="MBO1512444.1"/>
    </source>
</evidence>
<evidence type="ECO:0000259" key="1">
    <source>
        <dbReference type="Pfam" id="PF05036"/>
    </source>
</evidence>
<dbReference type="Proteomes" id="UP000663981">
    <property type="component" value="Unassembled WGS sequence"/>
</dbReference>
<dbReference type="RefSeq" id="WP_207978495.1">
    <property type="nucleotide sequence ID" value="NZ_JAGDEL010000008.1"/>
</dbReference>
<proteinExistence type="predicted"/>
<dbReference type="SUPFAM" id="SSF110997">
    <property type="entry name" value="Sporulation related repeat"/>
    <property type="match status" value="1"/>
</dbReference>
<keyword evidence="3" id="KW-1185">Reference proteome</keyword>
<accession>A0ABS3N2J1</accession>
<protein>
    <submittedName>
        <fullName evidence="2">SPOR domain-containing protein</fullName>
    </submittedName>
</protein>
<dbReference type="EMBL" id="JAGDEL010000008">
    <property type="protein sequence ID" value="MBO1512444.1"/>
    <property type="molecule type" value="Genomic_DNA"/>
</dbReference>
<dbReference type="Pfam" id="PF05036">
    <property type="entry name" value="SPOR"/>
    <property type="match status" value="1"/>
</dbReference>
<feature type="domain" description="SPOR" evidence="1">
    <location>
        <begin position="6"/>
        <end position="35"/>
    </location>
</feature>
<gene>
    <name evidence="2" type="ORF">I7822_12265</name>
</gene>
<name>A0ABS3N2J1_9BACI</name>
<dbReference type="Gene3D" id="3.30.70.1070">
    <property type="entry name" value="Sporulation related repeat"/>
    <property type="match status" value="1"/>
</dbReference>
<reference evidence="2 3" key="1">
    <citation type="submission" date="2021-03" db="EMBL/GenBank/DDBJ databases">
        <title>Whole genome sequence of Metabacillus bambusae BG109.</title>
        <authorList>
            <person name="Jeong J.W."/>
        </authorList>
    </citation>
    <scope>NUCLEOTIDE SEQUENCE [LARGE SCALE GENOMIC DNA]</scope>
    <source>
        <strain evidence="2 3">BG109</strain>
    </source>
</reference>
<evidence type="ECO:0000313" key="3">
    <source>
        <dbReference type="Proteomes" id="UP000663981"/>
    </source>
</evidence>
<sequence>MTLYQLYRVQAGAFSSRENAEKSLTEVKNAGINDAYIVAEK</sequence>